<keyword evidence="2" id="KW-1185">Reference proteome</keyword>
<proteinExistence type="predicted"/>
<protein>
    <submittedName>
        <fullName evidence="1">Uncharacterized protein</fullName>
    </submittedName>
</protein>
<organism evidence="1 2">
    <name type="scientific">Puccinia coronata f. sp. avenae</name>
    <dbReference type="NCBI Taxonomy" id="200324"/>
    <lineage>
        <taxon>Eukaryota</taxon>
        <taxon>Fungi</taxon>
        <taxon>Dikarya</taxon>
        <taxon>Basidiomycota</taxon>
        <taxon>Pucciniomycotina</taxon>
        <taxon>Pucciniomycetes</taxon>
        <taxon>Pucciniales</taxon>
        <taxon>Pucciniaceae</taxon>
        <taxon>Puccinia</taxon>
    </lineage>
</organism>
<dbReference type="EMBL" id="PGCJ01000974">
    <property type="protein sequence ID" value="PLW12691.1"/>
    <property type="molecule type" value="Genomic_DNA"/>
</dbReference>
<gene>
    <name evidence="1" type="ORF">PCANC_14421</name>
</gene>
<dbReference type="Proteomes" id="UP000235388">
    <property type="component" value="Unassembled WGS sequence"/>
</dbReference>
<dbReference type="PANTHER" id="PTHR11439:SF483">
    <property type="entry name" value="PEPTIDE SYNTHASE GLIP-LIKE, PUTATIVE (AFU_ORTHOLOGUE AFUA_3G12920)-RELATED"/>
    <property type="match status" value="1"/>
</dbReference>
<dbReference type="AlphaFoldDB" id="A0A2N5SHH3"/>
<dbReference type="STRING" id="200324.A0A2N5SHH3"/>
<name>A0A2N5SHH3_9BASI</name>
<dbReference type="CDD" id="cd09272">
    <property type="entry name" value="RNase_HI_RT_Ty1"/>
    <property type="match status" value="1"/>
</dbReference>
<comment type="caution">
    <text evidence="1">The sequence shown here is derived from an EMBL/GenBank/DDBJ whole genome shotgun (WGS) entry which is preliminary data.</text>
</comment>
<dbReference type="PANTHER" id="PTHR11439">
    <property type="entry name" value="GAG-POL-RELATED RETROTRANSPOSON"/>
    <property type="match status" value="1"/>
</dbReference>
<dbReference type="OrthoDB" id="3344688at2759"/>
<reference evidence="1 2" key="1">
    <citation type="submission" date="2017-11" db="EMBL/GenBank/DDBJ databases">
        <title>De novo assembly and phasing of dikaryotic genomes from two isolates of Puccinia coronata f. sp. avenae, the causal agent of oat crown rust.</title>
        <authorList>
            <person name="Miller M.E."/>
            <person name="Zhang Y."/>
            <person name="Omidvar V."/>
            <person name="Sperschneider J."/>
            <person name="Schwessinger B."/>
            <person name="Raley C."/>
            <person name="Palmer J.M."/>
            <person name="Garnica D."/>
            <person name="Upadhyaya N."/>
            <person name="Rathjen J."/>
            <person name="Taylor J.M."/>
            <person name="Park R.F."/>
            <person name="Dodds P.N."/>
            <person name="Hirsch C.D."/>
            <person name="Kianian S.F."/>
            <person name="Figueroa M."/>
        </authorList>
    </citation>
    <scope>NUCLEOTIDE SEQUENCE [LARGE SCALE GENOMIC DNA]</scope>
    <source>
        <strain evidence="1">12NC29</strain>
    </source>
</reference>
<evidence type="ECO:0000313" key="2">
    <source>
        <dbReference type="Proteomes" id="UP000235388"/>
    </source>
</evidence>
<sequence length="168" mass="18580">MKVLGKISKCDLVNYPEFTPRIITSDCCGGVELWSDSNWGGEHKRSTSGHVIKHNGNPISWRAKRQTVVALSTCAAEYIALSEGTQVLAQLNNLLIDLEIPKTLEIYCDNEAAILIAGDNASKKKTHQLADIFTKRLGPNEIEEAIPRINLKKRVMLPHVRGGVTMVM</sequence>
<accession>A0A2N5SHH3</accession>
<evidence type="ECO:0000313" key="1">
    <source>
        <dbReference type="EMBL" id="PLW12691.1"/>
    </source>
</evidence>